<sequence length="318" mass="34011">MRTTRRFAPLAVACALAPPVLLGGCRTPTSLQPPQETTMHQHIPQPQTAPLTVQVFNPGEDAVFDFAVSSVLVEGKREALLIDAQFLTARAGKLVEQIRASGKHLTTIYISHGDPDFYFGLDTLHSAFPDAKIVATPQVVAHIEATSQEKLKIWGPRLGENAPKRIVVPQPLVGDTLTLEGQPLKVIGLDGPTPDRSFVWIPSIKTVAGGIPVVAGEHVWMADTQTPQSHAQWQATLERIKGLAPTRVIPGHFGGALPPGLEAVDFTAGYIRAFDEETAKAANAAELVAALQRRYPGLGGASALELSAKVAKGEMAWK</sequence>
<dbReference type="EMBL" id="LWSU01000235">
    <property type="protein sequence ID" value="OAX54327.1"/>
    <property type="molecule type" value="Genomic_DNA"/>
</dbReference>
<comment type="caution">
    <text evidence="3">The sequence shown here is derived from an EMBL/GenBank/DDBJ whole genome shotgun (WGS) entry which is preliminary data.</text>
</comment>
<evidence type="ECO:0000313" key="3">
    <source>
        <dbReference type="EMBL" id="OAX54327.1"/>
    </source>
</evidence>
<keyword evidence="3" id="KW-0378">Hydrolase</keyword>
<dbReference type="InterPro" id="IPR036866">
    <property type="entry name" value="RibonucZ/Hydroxyglut_hydro"/>
</dbReference>
<feature type="chain" id="PRO_5008282253" evidence="1">
    <location>
        <begin position="24"/>
        <end position="318"/>
    </location>
</feature>
<dbReference type="InterPro" id="IPR001279">
    <property type="entry name" value="Metallo-B-lactamas"/>
</dbReference>
<keyword evidence="1" id="KW-0732">Signal</keyword>
<dbReference type="SUPFAM" id="SSF56281">
    <property type="entry name" value="Metallo-hydrolase/oxidoreductase"/>
    <property type="match status" value="1"/>
</dbReference>
<accession>A0A199NZH1</accession>
<dbReference type="InterPro" id="IPR050855">
    <property type="entry name" value="NDM-1-like"/>
</dbReference>
<dbReference type="Gene3D" id="3.60.15.10">
    <property type="entry name" value="Ribonuclease Z/Hydroxyacylglutathione hydrolase-like"/>
    <property type="match status" value="1"/>
</dbReference>
<protein>
    <submittedName>
        <fullName evidence="3">MBL fold metallo-hydrolase</fullName>
    </submittedName>
</protein>
<dbReference type="PROSITE" id="PS51257">
    <property type="entry name" value="PROKAR_LIPOPROTEIN"/>
    <property type="match status" value="1"/>
</dbReference>
<dbReference type="PANTHER" id="PTHR42951:SF14">
    <property type="entry name" value="METALLO-BETA-LACTAMASE SUPERFAMILY PROTEIN"/>
    <property type="match status" value="1"/>
</dbReference>
<organism evidence="3 4">
    <name type="scientific">Xanthomonas graminis pv. poae</name>
    <dbReference type="NCBI Taxonomy" id="227946"/>
    <lineage>
        <taxon>Bacteria</taxon>
        <taxon>Pseudomonadati</taxon>
        <taxon>Pseudomonadota</taxon>
        <taxon>Gammaproteobacteria</taxon>
        <taxon>Lysobacterales</taxon>
        <taxon>Lysobacteraceae</taxon>
        <taxon>Xanthomonas</taxon>
        <taxon>Xanthomonas translucens group</taxon>
        <taxon>Xanthomonas graminis</taxon>
    </lineage>
</organism>
<feature type="domain" description="Metallo-beta-lactamase" evidence="2">
    <location>
        <begin position="67"/>
        <end position="252"/>
    </location>
</feature>
<evidence type="ECO:0000259" key="2">
    <source>
        <dbReference type="SMART" id="SM00849"/>
    </source>
</evidence>
<reference evidence="3 4" key="1">
    <citation type="submission" date="2016-04" db="EMBL/GenBank/DDBJ databases">
        <title>Xanthomonas translucens phylogeny.</title>
        <authorList>
            <person name="Langlois P."/>
        </authorList>
    </citation>
    <scope>NUCLEOTIDE SEQUENCE [LARGE SCALE GENOMIC DNA]</scope>
    <source>
        <strain evidence="3 4">B99</strain>
    </source>
</reference>
<proteinExistence type="predicted"/>
<dbReference type="GO" id="GO:0016787">
    <property type="term" value="F:hydrolase activity"/>
    <property type="evidence" value="ECO:0007669"/>
    <property type="project" value="UniProtKB-KW"/>
</dbReference>
<dbReference type="PANTHER" id="PTHR42951">
    <property type="entry name" value="METALLO-BETA-LACTAMASE DOMAIN-CONTAINING"/>
    <property type="match status" value="1"/>
</dbReference>
<gene>
    <name evidence="3" type="ORF">A6R73_03935</name>
</gene>
<evidence type="ECO:0000313" key="4">
    <source>
        <dbReference type="Proteomes" id="UP000093858"/>
    </source>
</evidence>
<dbReference type="CDD" id="cd07739">
    <property type="entry name" value="metallo-hydrolase-like_MBL-fold"/>
    <property type="match status" value="1"/>
</dbReference>
<feature type="signal peptide" evidence="1">
    <location>
        <begin position="1"/>
        <end position="23"/>
    </location>
</feature>
<name>A0A199NZH1_9XANT</name>
<dbReference type="Pfam" id="PF00753">
    <property type="entry name" value="Lactamase_B"/>
    <property type="match status" value="1"/>
</dbReference>
<dbReference type="RefSeq" id="WP_064540771.1">
    <property type="nucleotide sequence ID" value="NZ_LWSU01000235.1"/>
</dbReference>
<dbReference type="Proteomes" id="UP000093858">
    <property type="component" value="Unassembled WGS sequence"/>
</dbReference>
<evidence type="ECO:0000256" key="1">
    <source>
        <dbReference type="SAM" id="SignalP"/>
    </source>
</evidence>
<dbReference type="AlphaFoldDB" id="A0A199NZH1"/>
<dbReference type="SMART" id="SM00849">
    <property type="entry name" value="Lactamase_B"/>
    <property type="match status" value="1"/>
</dbReference>